<evidence type="ECO:0000313" key="1">
    <source>
        <dbReference type="EMBL" id="MBA4632549.1"/>
    </source>
</evidence>
<dbReference type="EMBL" id="GISG01083172">
    <property type="protein sequence ID" value="MBA4632549.1"/>
    <property type="molecule type" value="Transcribed_RNA"/>
</dbReference>
<reference evidence="1" key="2">
    <citation type="submission" date="2020-07" db="EMBL/GenBank/DDBJ databases">
        <authorList>
            <person name="Vera ALvarez R."/>
            <person name="Arias-Moreno D.M."/>
            <person name="Jimenez-Jacinto V."/>
            <person name="Jimenez-Bremont J.F."/>
            <person name="Swaminathan K."/>
            <person name="Moose S.P."/>
            <person name="Guerrero-Gonzalez M.L."/>
            <person name="Marino-Ramirez L."/>
            <person name="Landsman D."/>
            <person name="Rodriguez-Kessler M."/>
            <person name="Delgado-Sanchez P."/>
        </authorList>
    </citation>
    <scope>NUCLEOTIDE SEQUENCE</scope>
    <source>
        <tissue evidence="1">Cladode</tissue>
    </source>
</reference>
<accession>A0A7C9DAC5</accession>
<reference evidence="1" key="1">
    <citation type="journal article" date="2013" name="J. Plant Res.">
        <title>Effect of fungi and light on seed germination of three Opuntia species from semiarid lands of central Mexico.</title>
        <authorList>
            <person name="Delgado-Sanchez P."/>
            <person name="Jimenez-Bremont J.F."/>
            <person name="Guerrero-Gonzalez Mde L."/>
            <person name="Flores J."/>
        </authorList>
    </citation>
    <scope>NUCLEOTIDE SEQUENCE</scope>
    <source>
        <tissue evidence="1">Cladode</tissue>
    </source>
</reference>
<sequence length="124" mass="13605">MTLRLPAGILASPPKPASTERGVHTLVPTAECLSVSCAAALTQATLCARLLDPFLMALTTKSRDTQILPWDSKNQFAWWVRTCSPYHLGMSPNHRHCISIPDLIPSSSRSLTGMLMDKDEAYSH</sequence>
<dbReference type="EMBL" id="GISG01083171">
    <property type="protein sequence ID" value="MBA4632548.1"/>
    <property type="molecule type" value="Transcribed_RNA"/>
</dbReference>
<dbReference type="AlphaFoldDB" id="A0A7C9DAC5"/>
<proteinExistence type="predicted"/>
<name>A0A7C9DAC5_OPUST</name>
<protein>
    <submittedName>
        <fullName evidence="1">Uncharacterized protein</fullName>
    </submittedName>
</protein>
<organism evidence="1">
    <name type="scientific">Opuntia streptacantha</name>
    <name type="common">Prickly pear cactus</name>
    <name type="synonym">Opuntia cardona</name>
    <dbReference type="NCBI Taxonomy" id="393608"/>
    <lineage>
        <taxon>Eukaryota</taxon>
        <taxon>Viridiplantae</taxon>
        <taxon>Streptophyta</taxon>
        <taxon>Embryophyta</taxon>
        <taxon>Tracheophyta</taxon>
        <taxon>Spermatophyta</taxon>
        <taxon>Magnoliopsida</taxon>
        <taxon>eudicotyledons</taxon>
        <taxon>Gunneridae</taxon>
        <taxon>Pentapetalae</taxon>
        <taxon>Caryophyllales</taxon>
        <taxon>Cactineae</taxon>
        <taxon>Cactaceae</taxon>
        <taxon>Opuntioideae</taxon>
        <taxon>Opuntia</taxon>
    </lineage>
</organism>